<name>A0ABX0T7U9_9MICO</name>
<dbReference type="RefSeq" id="WP_166780604.1">
    <property type="nucleotide sequence ID" value="NZ_JAAOYO010000003.1"/>
</dbReference>
<dbReference type="InterPro" id="IPR052718">
    <property type="entry name" value="NmrA-type_oxidoreductase"/>
</dbReference>
<protein>
    <submittedName>
        <fullName evidence="2">Uncharacterized protein YbjT (DUF2867 family)</fullName>
    </submittedName>
</protein>
<accession>A0ABX0T7U9</accession>
<dbReference type="Gene3D" id="3.40.50.720">
    <property type="entry name" value="NAD(P)-binding Rossmann-like Domain"/>
    <property type="match status" value="1"/>
</dbReference>
<dbReference type="InterPro" id="IPR036291">
    <property type="entry name" value="NAD(P)-bd_dom_sf"/>
</dbReference>
<evidence type="ECO:0000259" key="1">
    <source>
        <dbReference type="Pfam" id="PF05368"/>
    </source>
</evidence>
<gene>
    <name evidence="2" type="ORF">E9228_002228</name>
</gene>
<dbReference type="Proteomes" id="UP001318300">
    <property type="component" value="Unassembled WGS sequence"/>
</dbReference>
<dbReference type="PANTHER" id="PTHR47129">
    <property type="entry name" value="QUINONE OXIDOREDUCTASE 2"/>
    <property type="match status" value="1"/>
</dbReference>
<sequence>MIIVTGATGQLGGAVVDQILEHLPARELAVSVRDPRSEAARRLADRGVQVRRGDFTAPETLPAAFADASSVLIVSGPADPEPHRAAVEAAVIAGAERIVYTAHMAASPESHFGPARQHATTERDLAATGIATTSLRNGFHASSAPFMLGAGLRTGGLRLPADGPVAWTAQQDLAVAAAIALTDPDRLHGTTAPLTASRALDMDELAEVVSRITGRTVTRTVVDEDEYRAGLVAGGLPEALAPMMTGFFAAARDGEFATVDPTLADLLGHEPRSVEDVLTEALRAR</sequence>
<dbReference type="PANTHER" id="PTHR47129:SF1">
    <property type="entry name" value="NMRA-LIKE DOMAIN-CONTAINING PROTEIN"/>
    <property type="match status" value="1"/>
</dbReference>
<proteinExistence type="predicted"/>
<evidence type="ECO:0000313" key="2">
    <source>
        <dbReference type="EMBL" id="NII41581.1"/>
    </source>
</evidence>
<feature type="domain" description="NmrA-like" evidence="1">
    <location>
        <begin position="2"/>
        <end position="263"/>
    </location>
</feature>
<dbReference type="SUPFAM" id="SSF51735">
    <property type="entry name" value="NAD(P)-binding Rossmann-fold domains"/>
    <property type="match status" value="1"/>
</dbReference>
<dbReference type="InterPro" id="IPR008030">
    <property type="entry name" value="NmrA-like"/>
</dbReference>
<keyword evidence="3" id="KW-1185">Reference proteome</keyword>
<organism evidence="2 3">
    <name type="scientific">Curtobacterium salicis</name>
    <dbReference type="NCBI Taxonomy" id="1779862"/>
    <lineage>
        <taxon>Bacteria</taxon>
        <taxon>Bacillati</taxon>
        <taxon>Actinomycetota</taxon>
        <taxon>Actinomycetes</taxon>
        <taxon>Micrococcales</taxon>
        <taxon>Microbacteriaceae</taxon>
        <taxon>Curtobacterium</taxon>
    </lineage>
</organism>
<comment type="caution">
    <text evidence="2">The sequence shown here is derived from an EMBL/GenBank/DDBJ whole genome shotgun (WGS) entry which is preliminary data.</text>
</comment>
<reference evidence="2 3" key="1">
    <citation type="submission" date="2020-03" db="EMBL/GenBank/DDBJ databases">
        <title>Above-ground endophytic microbial communities from plants in different locations in the United States.</title>
        <authorList>
            <person name="Frank C."/>
        </authorList>
    </citation>
    <scope>NUCLEOTIDE SEQUENCE [LARGE SCALE GENOMIC DNA]</scope>
    <source>
        <strain evidence="2 3">WW7</strain>
    </source>
</reference>
<evidence type="ECO:0000313" key="3">
    <source>
        <dbReference type="Proteomes" id="UP001318300"/>
    </source>
</evidence>
<dbReference type="Pfam" id="PF05368">
    <property type="entry name" value="NmrA"/>
    <property type="match status" value="1"/>
</dbReference>
<dbReference type="Gene3D" id="3.90.25.10">
    <property type="entry name" value="UDP-galactose 4-epimerase, domain 1"/>
    <property type="match status" value="1"/>
</dbReference>
<dbReference type="EMBL" id="JAAOYO010000003">
    <property type="protein sequence ID" value="NII41581.1"/>
    <property type="molecule type" value="Genomic_DNA"/>
</dbReference>